<feature type="chain" id="PRO_5002335924" description="GOLD domain-containing protein" evidence="3">
    <location>
        <begin position="22"/>
        <end position="206"/>
    </location>
</feature>
<evidence type="ECO:0000313" key="4">
    <source>
        <dbReference type="EMBL" id="KJH44268.1"/>
    </source>
</evidence>
<keyword evidence="3" id="KW-0732">Signal</keyword>
<dbReference type="AlphaFoldDB" id="A0A0D8XI42"/>
<feature type="region of interest" description="Disordered" evidence="2">
    <location>
        <begin position="167"/>
        <end position="195"/>
    </location>
</feature>
<reference evidence="5" key="2">
    <citation type="journal article" date="2016" name="Sci. Rep.">
        <title>Dictyocaulus viviparus genome, variome and transcriptome elucidate lungworm biology and support future intervention.</title>
        <authorList>
            <person name="McNulty S.N."/>
            <person name="Strube C."/>
            <person name="Rosa B.A."/>
            <person name="Martin J.C."/>
            <person name="Tyagi R."/>
            <person name="Choi Y.J."/>
            <person name="Wang Q."/>
            <person name="Hallsworth Pepin K."/>
            <person name="Zhang X."/>
            <person name="Ozersky P."/>
            <person name="Wilson R.K."/>
            <person name="Sternberg P.W."/>
            <person name="Gasser R.B."/>
            <person name="Mitreva M."/>
        </authorList>
    </citation>
    <scope>NUCLEOTIDE SEQUENCE [LARGE SCALE GENOMIC DNA]</scope>
    <source>
        <strain evidence="5">HannoverDv2000</strain>
    </source>
</reference>
<feature type="compositionally biased region" description="Low complexity" evidence="2">
    <location>
        <begin position="183"/>
        <end position="195"/>
    </location>
</feature>
<reference evidence="4 5" key="1">
    <citation type="submission" date="2013-11" db="EMBL/GenBank/DDBJ databases">
        <title>Draft genome of the bovine lungworm Dictyocaulus viviparus.</title>
        <authorList>
            <person name="Mitreva M."/>
        </authorList>
    </citation>
    <scope>NUCLEOTIDE SEQUENCE [LARGE SCALE GENOMIC DNA]</scope>
    <source>
        <strain evidence="4 5">HannoverDv2000</strain>
    </source>
</reference>
<evidence type="ECO:0000256" key="3">
    <source>
        <dbReference type="SAM" id="SignalP"/>
    </source>
</evidence>
<accession>A0A0D8XI42</accession>
<sequence length="206" mass="23329">MIAFMRYVLTISLLSLSTSKAMHCFGNQSELPDAENHEVCLEVSYNEFRARGYADCSIHEFVVGFGDFKSKFRGIKNKESGLCMVRKMNETDFVKNLAVAAKIENERRMNESLENYERQSKVLLDNAKLHLLLLATGMTLTMGTQLIALRLFRKKLHDHYNESAYRQQYGSDGDGTVSPIRQSKSPSKSASKSTGSDAVDFYMIKQ</sequence>
<keyword evidence="5" id="KW-1185">Reference proteome</keyword>
<dbReference type="EMBL" id="KN716487">
    <property type="protein sequence ID" value="KJH44268.1"/>
    <property type="molecule type" value="Genomic_DNA"/>
</dbReference>
<evidence type="ECO:0000313" key="5">
    <source>
        <dbReference type="Proteomes" id="UP000053766"/>
    </source>
</evidence>
<protein>
    <recommendedName>
        <fullName evidence="6">GOLD domain-containing protein</fullName>
    </recommendedName>
</protein>
<keyword evidence="1" id="KW-0175">Coiled coil</keyword>
<dbReference type="Proteomes" id="UP000053766">
    <property type="component" value="Unassembled WGS sequence"/>
</dbReference>
<name>A0A0D8XI42_DICVI</name>
<evidence type="ECO:0008006" key="6">
    <source>
        <dbReference type="Google" id="ProtNLM"/>
    </source>
</evidence>
<feature type="signal peptide" evidence="3">
    <location>
        <begin position="1"/>
        <end position="21"/>
    </location>
</feature>
<evidence type="ECO:0000256" key="1">
    <source>
        <dbReference type="SAM" id="Coils"/>
    </source>
</evidence>
<gene>
    <name evidence="4" type="ORF">DICVIV_09713</name>
</gene>
<evidence type="ECO:0000256" key="2">
    <source>
        <dbReference type="SAM" id="MobiDB-lite"/>
    </source>
</evidence>
<proteinExistence type="predicted"/>
<organism evidence="4 5">
    <name type="scientific">Dictyocaulus viviparus</name>
    <name type="common">Bovine lungworm</name>
    <dbReference type="NCBI Taxonomy" id="29172"/>
    <lineage>
        <taxon>Eukaryota</taxon>
        <taxon>Metazoa</taxon>
        <taxon>Ecdysozoa</taxon>
        <taxon>Nematoda</taxon>
        <taxon>Chromadorea</taxon>
        <taxon>Rhabditida</taxon>
        <taxon>Rhabditina</taxon>
        <taxon>Rhabditomorpha</taxon>
        <taxon>Strongyloidea</taxon>
        <taxon>Metastrongylidae</taxon>
        <taxon>Dictyocaulus</taxon>
    </lineage>
</organism>
<feature type="coiled-coil region" evidence="1">
    <location>
        <begin position="99"/>
        <end position="126"/>
    </location>
</feature>